<evidence type="ECO:0008006" key="4">
    <source>
        <dbReference type="Google" id="ProtNLM"/>
    </source>
</evidence>
<keyword evidence="3" id="KW-1185">Reference proteome</keyword>
<evidence type="ECO:0000256" key="1">
    <source>
        <dbReference type="SAM" id="MobiDB-lite"/>
    </source>
</evidence>
<dbReference type="Proteomes" id="UP001546774">
    <property type="component" value="Unassembled WGS sequence"/>
</dbReference>
<feature type="region of interest" description="Disordered" evidence="1">
    <location>
        <begin position="89"/>
        <end position="116"/>
    </location>
</feature>
<sequence>MEKAQAAIEQVVQNMTDVNTPYKTKRSVTIKMSFEQDENREMAACEISVQTKLAPVNPVKTMIGFGRDLKTNELFVNEWSKQIPGQMSMDMEQVQPEQKDEPEERQVIDYRKAKKA</sequence>
<dbReference type="EMBL" id="JBBMFS010000005">
    <property type="protein sequence ID" value="MEQ2554856.1"/>
    <property type="molecule type" value="Genomic_DNA"/>
</dbReference>
<reference evidence="2" key="1">
    <citation type="submission" date="2024-03" db="EMBL/GenBank/DDBJ databases">
        <title>Human intestinal bacterial collection.</title>
        <authorList>
            <person name="Pauvert C."/>
            <person name="Hitch T.C.A."/>
            <person name="Clavel T."/>
        </authorList>
    </citation>
    <scope>NUCLEOTIDE SEQUENCE [LARGE SCALE GENOMIC DNA]</scope>
    <source>
        <strain evidence="2">CLA-AA-H89B</strain>
    </source>
</reference>
<proteinExistence type="predicted"/>
<protein>
    <recommendedName>
        <fullName evidence="4">Replication terminator protein</fullName>
    </recommendedName>
</protein>
<accession>A0ABV1H5A2</accession>
<comment type="caution">
    <text evidence="2">The sequence shown here is derived from an EMBL/GenBank/DDBJ whole genome shotgun (WGS) entry which is preliminary data.</text>
</comment>
<name>A0ABV1H5A2_9FIRM</name>
<evidence type="ECO:0000313" key="2">
    <source>
        <dbReference type="EMBL" id="MEQ2554856.1"/>
    </source>
</evidence>
<evidence type="ECO:0000313" key="3">
    <source>
        <dbReference type="Proteomes" id="UP001546774"/>
    </source>
</evidence>
<organism evidence="2 3">
    <name type="scientific">Lachnospira intestinalis</name>
    <dbReference type="NCBI Taxonomy" id="3133158"/>
    <lineage>
        <taxon>Bacteria</taxon>
        <taxon>Bacillati</taxon>
        <taxon>Bacillota</taxon>
        <taxon>Clostridia</taxon>
        <taxon>Lachnospirales</taxon>
        <taxon>Lachnospiraceae</taxon>
        <taxon>Lachnospira</taxon>
    </lineage>
</organism>
<gene>
    <name evidence="2" type="ORF">WMO37_07465</name>
</gene>
<feature type="compositionally biased region" description="Basic and acidic residues" evidence="1">
    <location>
        <begin position="97"/>
        <end position="116"/>
    </location>
</feature>